<dbReference type="PROSITE" id="PS51352">
    <property type="entry name" value="THIOREDOXIN_2"/>
    <property type="match status" value="1"/>
</dbReference>
<evidence type="ECO:0000313" key="4">
    <source>
        <dbReference type="Proteomes" id="UP001139193"/>
    </source>
</evidence>
<dbReference type="EMBL" id="JALBGC010000001">
    <property type="protein sequence ID" value="MCI1186587.1"/>
    <property type="molecule type" value="Genomic_DNA"/>
</dbReference>
<feature type="domain" description="Thioredoxin" evidence="2">
    <location>
        <begin position="62"/>
        <end position="224"/>
    </location>
</feature>
<dbReference type="RefSeq" id="WP_241934857.1">
    <property type="nucleotide sequence ID" value="NZ_JALBGC010000001.1"/>
</dbReference>
<dbReference type="InterPro" id="IPR036249">
    <property type="entry name" value="Thioredoxin-like_sf"/>
</dbReference>
<keyword evidence="4" id="KW-1185">Reference proteome</keyword>
<comment type="caution">
    <text evidence="3">The sequence shown here is derived from an EMBL/GenBank/DDBJ whole genome shotgun (WGS) entry which is preliminary data.</text>
</comment>
<organism evidence="3 4">
    <name type="scientific">Hymenobacter cyanobacteriorum</name>
    <dbReference type="NCBI Taxonomy" id="2926463"/>
    <lineage>
        <taxon>Bacteria</taxon>
        <taxon>Pseudomonadati</taxon>
        <taxon>Bacteroidota</taxon>
        <taxon>Cytophagia</taxon>
        <taxon>Cytophagales</taxon>
        <taxon>Hymenobacteraceae</taxon>
        <taxon>Hymenobacter</taxon>
    </lineage>
</organism>
<dbReference type="Pfam" id="PF13899">
    <property type="entry name" value="Thioredoxin_7"/>
    <property type="match status" value="1"/>
</dbReference>
<dbReference type="Gene3D" id="3.40.30.10">
    <property type="entry name" value="Glutaredoxin"/>
    <property type="match status" value="1"/>
</dbReference>
<protein>
    <submittedName>
        <fullName evidence="3">Thioredoxin family protein</fullName>
    </submittedName>
</protein>
<reference evidence="3" key="1">
    <citation type="submission" date="2022-03" db="EMBL/GenBank/DDBJ databases">
        <title>Bacterial whole genome sequence for Hymenobacter sp. DH14.</title>
        <authorList>
            <person name="Le V."/>
        </authorList>
    </citation>
    <scope>NUCLEOTIDE SEQUENCE</scope>
    <source>
        <strain evidence="3">DH14</strain>
    </source>
</reference>
<evidence type="ECO:0000259" key="2">
    <source>
        <dbReference type="PROSITE" id="PS51352"/>
    </source>
</evidence>
<feature type="signal peptide" evidence="1">
    <location>
        <begin position="1"/>
        <end position="27"/>
    </location>
</feature>
<feature type="chain" id="PRO_5040947411" evidence="1">
    <location>
        <begin position="28"/>
        <end position="224"/>
    </location>
</feature>
<gene>
    <name evidence="3" type="ORF">MON38_04095</name>
</gene>
<keyword evidence="1" id="KW-0732">Signal</keyword>
<sequence length="224" mass="23180">MKLTPAFGTARTLALGLALLSAAPVLAQKTTVKAKNDKIKTKTTSATGAVAKSKVTVAAAPVAATVAAPQPTTPMVSEPQVVVAATAAPAPVAAVPAGWLTDLDAAKAAAKAANRPILAVFSGSDWCKPCIMYEQEVFAKPEFMAYAKDKLVLAHFDFPRLKKNQLPAAQQKMNDAAAAQLNREGDFPLAVVISPEGKVLAKTGYIAGGPAAFEAYLKKVVPTL</sequence>
<name>A0A9X1VEC4_9BACT</name>
<dbReference type="AlphaFoldDB" id="A0A9X1VEC4"/>
<evidence type="ECO:0000313" key="3">
    <source>
        <dbReference type="EMBL" id="MCI1186587.1"/>
    </source>
</evidence>
<dbReference type="InterPro" id="IPR013766">
    <property type="entry name" value="Thioredoxin_domain"/>
</dbReference>
<evidence type="ECO:0000256" key="1">
    <source>
        <dbReference type="SAM" id="SignalP"/>
    </source>
</evidence>
<proteinExistence type="predicted"/>
<dbReference type="Proteomes" id="UP001139193">
    <property type="component" value="Unassembled WGS sequence"/>
</dbReference>
<dbReference type="SUPFAM" id="SSF52833">
    <property type="entry name" value="Thioredoxin-like"/>
    <property type="match status" value="1"/>
</dbReference>
<accession>A0A9X1VEC4</accession>